<dbReference type="InterPro" id="IPR009959">
    <property type="entry name" value="Cyclase_SnoaL-like"/>
</dbReference>
<dbReference type="PANTHER" id="PTHR38436">
    <property type="entry name" value="POLYKETIDE CYCLASE SNOAL-LIKE DOMAIN"/>
    <property type="match status" value="1"/>
</dbReference>
<proteinExistence type="predicted"/>
<dbReference type="Pfam" id="PF07366">
    <property type="entry name" value="SnoaL"/>
    <property type="match status" value="1"/>
</dbReference>
<evidence type="ECO:0000313" key="2">
    <source>
        <dbReference type="EMBL" id="PEG38723.1"/>
    </source>
</evidence>
<sequence>MRFRRANVRSAPFSAPKSRPDAKFTAQTDALADIGSLEAYTEWMKNLLTPLPDGTAEVRSFAVDEDRHNVAVHGVFRGTHTGEGGPVPPTGRSAAADYVYVMDFDGDKIAHMTTIWNDTFTLCQLGWT</sequence>
<reference evidence="2 3" key="1">
    <citation type="submission" date="2017-10" db="EMBL/GenBank/DDBJ databases">
        <title>The new phylogeny of genus Mycobacterium.</title>
        <authorList>
            <person name="Tortoli E."/>
            <person name="Trovato A."/>
            <person name="Cirillo D.M."/>
        </authorList>
    </citation>
    <scope>NUCLEOTIDE SEQUENCE [LARGE SCALE GENOMIC DNA]</scope>
    <source>
        <strain evidence="2 3">CCUG37673</strain>
    </source>
</reference>
<dbReference type="PANTHER" id="PTHR38436:SF1">
    <property type="entry name" value="ESTER CYCLASE"/>
    <property type="match status" value="1"/>
</dbReference>
<protein>
    <submittedName>
        <fullName evidence="2">Polyketide cyclase</fullName>
    </submittedName>
</protein>
<evidence type="ECO:0000313" key="3">
    <source>
        <dbReference type="Proteomes" id="UP000220914"/>
    </source>
</evidence>
<dbReference type="InterPro" id="IPR032710">
    <property type="entry name" value="NTF2-like_dom_sf"/>
</dbReference>
<name>A0A2A7N4N3_MYCAG</name>
<dbReference type="GO" id="GO:0030638">
    <property type="term" value="P:polyketide metabolic process"/>
    <property type="evidence" value="ECO:0007669"/>
    <property type="project" value="InterPro"/>
</dbReference>
<evidence type="ECO:0000256" key="1">
    <source>
        <dbReference type="SAM" id="MobiDB-lite"/>
    </source>
</evidence>
<organism evidence="2 3">
    <name type="scientific">Mycolicibacterium agri</name>
    <name type="common">Mycobacterium agri</name>
    <dbReference type="NCBI Taxonomy" id="36811"/>
    <lineage>
        <taxon>Bacteria</taxon>
        <taxon>Bacillati</taxon>
        <taxon>Actinomycetota</taxon>
        <taxon>Actinomycetes</taxon>
        <taxon>Mycobacteriales</taxon>
        <taxon>Mycobacteriaceae</taxon>
        <taxon>Mycolicibacterium</taxon>
    </lineage>
</organism>
<dbReference type="Gene3D" id="3.10.450.50">
    <property type="match status" value="1"/>
</dbReference>
<dbReference type="EMBL" id="PDCP01000018">
    <property type="protein sequence ID" value="PEG38723.1"/>
    <property type="molecule type" value="Genomic_DNA"/>
</dbReference>
<accession>A0A2A7N4N3</accession>
<dbReference type="OrthoDB" id="1492879at2"/>
<keyword evidence="3" id="KW-1185">Reference proteome</keyword>
<dbReference type="Proteomes" id="UP000220914">
    <property type="component" value="Unassembled WGS sequence"/>
</dbReference>
<dbReference type="AlphaFoldDB" id="A0A2A7N4N3"/>
<dbReference type="SUPFAM" id="SSF54427">
    <property type="entry name" value="NTF2-like"/>
    <property type="match status" value="1"/>
</dbReference>
<feature type="region of interest" description="Disordered" evidence="1">
    <location>
        <begin position="1"/>
        <end position="21"/>
    </location>
</feature>
<gene>
    <name evidence="2" type="ORF">CQY20_12185</name>
</gene>
<comment type="caution">
    <text evidence="2">The sequence shown here is derived from an EMBL/GenBank/DDBJ whole genome shotgun (WGS) entry which is preliminary data.</text>
</comment>